<protein>
    <recommendedName>
        <fullName evidence="1">AB hydrolase-1 domain-containing protein</fullName>
    </recommendedName>
</protein>
<dbReference type="Proteomes" id="UP000295681">
    <property type="component" value="Unassembled WGS sequence"/>
</dbReference>
<comment type="caution">
    <text evidence="2">The sequence shown here is derived from an EMBL/GenBank/DDBJ whole genome shotgun (WGS) entry which is preliminary data.</text>
</comment>
<name>A0A4R5N8D5_9LACO</name>
<sequence>MMSTFLTNDHISINYSDSGQDDRQPVILISGYSGVQGSWIEQKKALLANGYRVITYDRRNHGASQTSQQGLRIARHGQDLYELITHLQLTNVNLVGHSMGAATIWAYLSLWYDQNVSHIITIDESPKTISENDWQYGLLGLTWENYANGVREIETTRMTRHKIKSDIKIAIGKEYRPFDFELNLPLLRDHTAQDWRDVIKMTHTPQLFIAGSDSPLWSADHAKAAQKLNTKYIEAITIDGAGHMPYIEFPDLFNQYMLDFFKTKSQ</sequence>
<gene>
    <name evidence="2" type="ORF">C5L23_000471</name>
</gene>
<keyword evidence="3" id="KW-1185">Reference proteome</keyword>
<dbReference type="AlphaFoldDB" id="A0A4R5N8D5"/>
<dbReference type="EMBL" id="PUFI01000014">
    <property type="protein sequence ID" value="TDG68165.1"/>
    <property type="molecule type" value="Genomic_DNA"/>
</dbReference>
<accession>A0A4R5N8D5</accession>
<evidence type="ECO:0000313" key="3">
    <source>
        <dbReference type="Proteomes" id="UP000295681"/>
    </source>
</evidence>
<dbReference type="STRING" id="907931.GCA_000165675_00856"/>
<dbReference type="SUPFAM" id="SSF53474">
    <property type="entry name" value="alpha/beta-Hydrolases"/>
    <property type="match status" value="1"/>
</dbReference>
<dbReference type="PANTHER" id="PTHR43194">
    <property type="entry name" value="HYDROLASE ALPHA/BETA FOLD FAMILY"/>
    <property type="match status" value="1"/>
</dbReference>
<dbReference type="PANTHER" id="PTHR43194:SF2">
    <property type="entry name" value="PEROXISOMAL MEMBRANE PROTEIN LPX1"/>
    <property type="match status" value="1"/>
</dbReference>
<organism evidence="2 3">
    <name type="scientific">Leuconostoc fallax</name>
    <dbReference type="NCBI Taxonomy" id="1251"/>
    <lineage>
        <taxon>Bacteria</taxon>
        <taxon>Bacillati</taxon>
        <taxon>Bacillota</taxon>
        <taxon>Bacilli</taxon>
        <taxon>Lactobacillales</taxon>
        <taxon>Lactobacillaceae</taxon>
        <taxon>Leuconostoc</taxon>
    </lineage>
</organism>
<dbReference type="InterPro" id="IPR029058">
    <property type="entry name" value="AB_hydrolase_fold"/>
</dbReference>
<feature type="domain" description="AB hydrolase-1" evidence="1">
    <location>
        <begin position="25"/>
        <end position="249"/>
    </location>
</feature>
<proteinExistence type="predicted"/>
<dbReference type="InterPro" id="IPR000073">
    <property type="entry name" value="AB_hydrolase_1"/>
</dbReference>
<evidence type="ECO:0000259" key="1">
    <source>
        <dbReference type="Pfam" id="PF00561"/>
    </source>
</evidence>
<reference evidence="2 3" key="1">
    <citation type="journal article" date="2019" name="Appl. Microbiol. Biotechnol.">
        <title>Uncovering carbohydrate metabolism through a genotype-phenotype association study of 56 lactic acid bacteria genomes.</title>
        <authorList>
            <person name="Buron-Moles G."/>
            <person name="Chailyan A."/>
            <person name="Dolejs I."/>
            <person name="Forster J."/>
            <person name="Miks M.H."/>
        </authorList>
    </citation>
    <scope>NUCLEOTIDE SEQUENCE [LARGE SCALE GENOMIC DNA]</scope>
    <source>
        <strain evidence="2 3">ATCC 700006</strain>
    </source>
</reference>
<dbReference type="Gene3D" id="3.40.50.1820">
    <property type="entry name" value="alpha/beta hydrolase"/>
    <property type="match status" value="1"/>
</dbReference>
<dbReference type="InterPro" id="IPR050228">
    <property type="entry name" value="Carboxylesterase_BioH"/>
</dbReference>
<dbReference type="Pfam" id="PF00561">
    <property type="entry name" value="Abhydrolase_1"/>
    <property type="match status" value="1"/>
</dbReference>
<dbReference type="RefSeq" id="WP_240034424.1">
    <property type="nucleotide sequence ID" value="NZ_JAGYGP010000001.1"/>
</dbReference>
<evidence type="ECO:0000313" key="2">
    <source>
        <dbReference type="EMBL" id="TDG68165.1"/>
    </source>
</evidence>